<dbReference type="EMBL" id="GBRH01251442">
    <property type="protein sequence ID" value="JAD46453.1"/>
    <property type="molecule type" value="Transcribed_RNA"/>
</dbReference>
<name>A0A0A9A922_ARUDO</name>
<dbReference type="AlphaFoldDB" id="A0A0A9A922"/>
<accession>A0A0A9A922</accession>
<proteinExistence type="predicted"/>
<organism evidence="1">
    <name type="scientific">Arundo donax</name>
    <name type="common">Giant reed</name>
    <name type="synonym">Donax arundinaceus</name>
    <dbReference type="NCBI Taxonomy" id="35708"/>
    <lineage>
        <taxon>Eukaryota</taxon>
        <taxon>Viridiplantae</taxon>
        <taxon>Streptophyta</taxon>
        <taxon>Embryophyta</taxon>
        <taxon>Tracheophyta</taxon>
        <taxon>Spermatophyta</taxon>
        <taxon>Magnoliopsida</taxon>
        <taxon>Liliopsida</taxon>
        <taxon>Poales</taxon>
        <taxon>Poaceae</taxon>
        <taxon>PACMAD clade</taxon>
        <taxon>Arundinoideae</taxon>
        <taxon>Arundineae</taxon>
        <taxon>Arundo</taxon>
    </lineage>
</organism>
<reference evidence="1" key="1">
    <citation type="submission" date="2014-09" db="EMBL/GenBank/DDBJ databases">
        <authorList>
            <person name="Magalhaes I.L.F."/>
            <person name="Oliveira U."/>
            <person name="Santos F.R."/>
            <person name="Vidigal T.H.D.A."/>
            <person name="Brescovit A.D."/>
            <person name="Santos A.J."/>
        </authorList>
    </citation>
    <scope>NUCLEOTIDE SEQUENCE</scope>
    <source>
        <tissue evidence="1">Shoot tissue taken approximately 20 cm above the soil surface</tissue>
    </source>
</reference>
<protein>
    <submittedName>
        <fullName evidence="1">Uncharacterized protein</fullName>
    </submittedName>
</protein>
<reference evidence="1" key="2">
    <citation type="journal article" date="2015" name="Data Brief">
        <title>Shoot transcriptome of the giant reed, Arundo donax.</title>
        <authorList>
            <person name="Barrero R.A."/>
            <person name="Guerrero F.D."/>
            <person name="Moolhuijzen P."/>
            <person name="Goolsby J.A."/>
            <person name="Tidwell J."/>
            <person name="Bellgard S.E."/>
            <person name="Bellgard M.I."/>
        </authorList>
    </citation>
    <scope>NUCLEOTIDE SEQUENCE</scope>
    <source>
        <tissue evidence="1">Shoot tissue taken approximately 20 cm above the soil surface</tissue>
    </source>
</reference>
<sequence>MEWHIEALQSTQGDQITTTLHSIIQLLLLTQHFNSLREILHRWGKN</sequence>
<evidence type="ECO:0000313" key="1">
    <source>
        <dbReference type="EMBL" id="JAD46453.1"/>
    </source>
</evidence>